<dbReference type="InterPro" id="IPR013517">
    <property type="entry name" value="FG-GAP"/>
</dbReference>
<evidence type="ECO:0000256" key="4">
    <source>
        <dbReference type="ARBA" id="ARBA00023026"/>
    </source>
</evidence>
<dbReference type="AlphaFoldDB" id="A0A0G2A6P3"/>
<feature type="region of interest" description="Disordered" evidence="5">
    <location>
        <begin position="34"/>
        <end position="110"/>
    </location>
</feature>
<dbReference type="EMBL" id="LCRN01000019">
    <property type="protein sequence ID" value="KKW36577.1"/>
    <property type="molecule type" value="Genomic_DNA"/>
</dbReference>
<dbReference type="Pfam" id="PF13517">
    <property type="entry name" value="FG-GAP_3"/>
    <property type="match status" value="1"/>
</dbReference>
<evidence type="ECO:0000256" key="2">
    <source>
        <dbReference type="ARBA" id="ARBA00022525"/>
    </source>
</evidence>
<proteinExistence type="predicted"/>
<evidence type="ECO:0000256" key="5">
    <source>
        <dbReference type="SAM" id="MobiDB-lite"/>
    </source>
</evidence>
<dbReference type="SUPFAM" id="SSF69318">
    <property type="entry name" value="Integrin alpha N-terminal domain"/>
    <property type="match status" value="1"/>
</dbReference>
<dbReference type="PANTHER" id="PTHR46580">
    <property type="entry name" value="SENSOR KINASE-RELATED"/>
    <property type="match status" value="1"/>
</dbReference>
<keyword evidence="3" id="KW-0732">Signal</keyword>
<evidence type="ECO:0000259" key="6">
    <source>
        <dbReference type="Pfam" id="PF12256"/>
    </source>
</evidence>
<dbReference type="Proteomes" id="UP000033865">
    <property type="component" value="Unassembled WGS sequence"/>
</dbReference>
<comment type="subcellular location">
    <subcellularLocation>
        <location evidence="1">Secreted</location>
    </subcellularLocation>
</comment>
<comment type="caution">
    <text evidence="7">The sequence shown here is derived from an EMBL/GenBank/DDBJ whole genome shotgun (WGS) entry which is preliminary data.</text>
</comment>
<dbReference type="InterPro" id="IPR003284">
    <property type="entry name" value="Sal_SpvB"/>
</dbReference>
<reference evidence="7 8" key="1">
    <citation type="journal article" date="2015" name="Nature">
        <title>rRNA introns, odd ribosomes, and small enigmatic genomes across a large radiation of phyla.</title>
        <authorList>
            <person name="Brown C.T."/>
            <person name="Hug L.A."/>
            <person name="Thomas B.C."/>
            <person name="Sharon I."/>
            <person name="Castelle C.J."/>
            <person name="Singh A."/>
            <person name="Wilkins M.J."/>
            <person name="Williams K.H."/>
            <person name="Banfield J.F."/>
        </authorList>
    </citation>
    <scope>NUCLEOTIDE SEQUENCE [LARGE SCALE GENOMIC DNA]</scope>
</reference>
<evidence type="ECO:0000256" key="3">
    <source>
        <dbReference type="ARBA" id="ARBA00022729"/>
    </source>
</evidence>
<sequence>MNERHSYLAQSKKRTILAFAFLFVFSPIFPALARESASRDMVPSSKPSIEREMKTEPVKKSEPPASLKNAETARDTETKSDPKPDPDPPKFGTDPDTKSDDGHDGEPSKEDPAVARLTAVNPAALSTNLTPSTIKQLLPTADASTGALTYSYPFTLPPGRAGMAPDLRLSYNNQSSQDVSFVGHGWSLSVPFIERLNKMGTNGIYTSDYFSSSIGGELSPIGSGLYAPKVEDGSFVEYELFGNVWTLRDKEGTIYTYGATVDERQDNPADASQVFTWMLSEIRDRNDNFVSFAYDKDAGAIYPSSIVYTGHGSVDGIFEVVFVREARPDPSTSYRTAFGVTTNDRLSLIDVYADGDLVRSYDLGYASGDNGTRSVLTSITETGYDDTSAPVSLLPVEIEYQTTAPGWSTNATWEAPVGFAPQNSACNNLGSRVADVNGDGLPDVLQSRMDSAGNTWQSVYINNGSGWTLDPSWVIPRAFGYTSWCSGDFGSEVVDVNGDALADIIHYRIFSNSSAFEHEVYLNTGSGWVQNFTWTIPRAFRLEWSDWGTRLADVNGDGLTDFVWSKGNDRGVALNTGSNWVVDPSWSVPIIFTFDSLFVRGTEVADVNGDGLADIIEANTGSSGFQQAVYLNTGSGWTLDLSWIFPAPLRINNFADYGTRLADMNGDGLLDVLVGYATSNNFFEAYMNTGSGWVSAPSWLPLPSVFAAGGFGSDTGVRLVDVDGNGMMDFVKSLDTGSSLFPLITDTWLANGLRADRATTFVSPSGGTTSVEYQTPQEMTDGPILLNPETPFVFDVVSEIERDNGFGTVSTHDYLYEGGVYDFSTLLDRKFAGFHIRTETDAEGNQVRDYFHQGNATDAALGELSDHVSKAGRAYRTEVLNVAGDLVQAAVNGWDRADLGDGRSFVKLTQSLALGYDGNATHRDRATAYVYNNANGNVTQMVEWGEVSGNSNGTFSDVGSDKRTTTVSYASNPTYHILGLPSQVTVTDFSGALVSDAKAYYDGLPLESVNIGNETLEERWVDGSEYVSTQKAYNAYGFVIAQWDELGRM</sequence>
<name>A0A0G2A6P3_9BACT</name>
<dbReference type="GO" id="GO:0005576">
    <property type="term" value="C:extracellular region"/>
    <property type="evidence" value="ECO:0007669"/>
    <property type="project" value="UniProtKB-SubCell"/>
</dbReference>
<protein>
    <submittedName>
        <fullName evidence="7">YD repeat protein</fullName>
    </submittedName>
</protein>
<feature type="compositionally biased region" description="Basic and acidic residues" evidence="5">
    <location>
        <begin position="71"/>
        <end position="110"/>
    </location>
</feature>
<keyword evidence="4" id="KW-0843">Virulence</keyword>
<organism evidence="7 8">
    <name type="scientific">Candidatus Uhrbacteria bacterium GW2011_GWC2_53_7</name>
    <dbReference type="NCBI Taxonomy" id="1618986"/>
    <lineage>
        <taxon>Bacteria</taxon>
        <taxon>Candidatus Uhriibacteriota</taxon>
    </lineage>
</organism>
<evidence type="ECO:0000313" key="7">
    <source>
        <dbReference type="EMBL" id="KKW36577.1"/>
    </source>
</evidence>
<dbReference type="Pfam" id="PF03534">
    <property type="entry name" value="SpvB"/>
    <property type="match status" value="2"/>
</dbReference>
<accession>A0A0G2A6P3</accession>
<feature type="domain" description="Insecticide toxin TcdB middle/N-terminal" evidence="6">
    <location>
        <begin position="712"/>
        <end position="846"/>
    </location>
</feature>
<dbReference type="InterPro" id="IPR028994">
    <property type="entry name" value="Integrin_alpha_N"/>
</dbReference>
<gene>
    <name evidence="7" type="ORF">UY82_C0019G0011</name>
</gene>
<dbReference type="PANTHER" id="PTHR46580:SF2">
    <property type="entry name" value="MAM DOMAIN-CONTAINING PROTEIN"/>
    <property type="match status" value="1"/>
</dbReference>
<dbReference type="Pfam" id="PF12256">
    <property type="entry name" value="TcdB_toxin_midN"/>
    <property type="match status" value="1"/>
</dbReference>
<evidence type="ECO:0000256" key="1">
    <source>
        <dbReference type="ARBA" id="ARBA00004613"/>
    </source>
</evidence>
<feature type="non-terminal residue" evidence="7">
    <location>
        <position position="1049"/>
    </location>
</feature>
<dbReference type="InterPro" id="IPR022045">
    <property type="entry name" value="TcdB_toxin_mid/N"/>
</dbReference>
<evidence type="ECO:0000313" key="8">
    <source>
        <dbReference type="Proteomes" id="UP000033865"/>
    </source>
</evidence>
<dbReference type="Gene3D" id="2.130.10.130">
    <property type="entry name" value="Integrin alpha, N-terminal"/>
    <property type="match status" value="2"/>
</dbReference>
<keyword evidence="2" id="KW-0964">Secreted</keyword>
<dbReference type="GO" id="GO:0005737">
    <property type="term" value="C:cytoplasm"/>
    <property type="evidence" value="ECO:0007669"/>
    <property type="project" value="InterPro"/>
</dbReference>
<feature type="compositionally biased region" description="Basic and acidic residues" evidence="5">
    <location>
        <begin position="48"/>
        <end position="62"/>
    </location>
</feature>